<feature type="region of interest" description="Disordered" evidence="1">
    <location>
        <begin position="195"/>
        <end position="317"/>
    </location>
</feature>
<evidence type="ECO:0000313" key="2">
    <source>
        <dbReference type="EMBL" id="CAE6687281.1"/>
    </source>
</evidence>
<organism evidence="2 3">
    <name type="scientific">Nitrospira defluvii</name>
    <dbReference type="NCBI Taxonomy" id="330214"/>
    <lineage>
        <taxon>Bacteria</taxon>
        <taxon>Pseudomonadati</taxon>
        <taxon>Nitrospirota</taxon>
        <taxon>Nitrospiria</taxon>
        <taxon>Nitrospirales</taxon>
        <taxon>Nitrospiraceae</taxon>
        <taxon>Nitrospira</taxon>
    </lineage>
</organism>
<evidence type="ECO:0000256" key="1">
    <source>
        <dbReference type="SAM" id="MobiDB-lite"/>
    </source>
</evidence>
<evidence type="ECO:0000313" key="3">
    <source>
        <dbReference type="Proteomes" id="UP000675880"/>
    </source>
</evidence>
<feature type="region of interest" description="Disordered" evidence="1">
    <location>
        <begin position="329"/>
        <end position="357"/>
    </location>
</feature>
<feature type="compositionally biased region" description="Low complexity" evidence="1">
    <location>
        <begin position="259"/>
        <end position="277"/>
    </location>
</feature>
<gene>
    <name evidence="2" type="ORF">NSPZN2_10034</name>
</gene>
<name>A0ABM8QB85_9BACT</name>
<dbReference type="RefSeq" id="WP_213039988.1">
    <property type="nucleotide sequence ID" value="NZ_CAJNBJ010000001.1"/>
</dbReference>
<feature type="compositionally biased region" description="Low complexity" evidence="1">
    <location>
        <begin position="369"/>
        <end position="378"/>
    </location>
</feature>
<proteinExistence type="predicted"/>
<accession>A0ABM8QB85</accession>
<reference evidence="2 3" key="1">
    <citation type="submission" date="2021-02" db="EMBL/GenBank/DDBJ databases">
        <authorList>
            <person name="Han P."/>
        </authorList>
    </citation>
    <scope>NUCLEOTIDE SEQUENCE [LARGE SCALE GENOMIC DNA]</scope>
    <source>
        <strain evidence="2">Candidatus Nitrospira sp. ZN2</strain>
    </source>
</reference>
<dbReference type="EMBL" id="CAJNBJ010000001">
    <property type="protein sequence ID" value="CAE6687281.1"/>
    <property type="molecule type" value="Genomic_DNA"/>
</dbReference>
<feature type="compositionally biased region" description="Polar residues" evidence="1">
    <location>
        <begin position="384"/>
        <end position="407"/>
    </location>
</feature>
<sequence>MARAKATEPLRSKTKPNAVEELTRGVATLRELSVQIEDLSRDGFPYREAVRARTELSFRETIRRLFGEKSPEYQAHKNHKLRVGSRAESAQSTALLKEFIAALEIQKAELLGLKPDEVIAVVQAEPDRPSLTVVPLTTPPDSPTAPNAMEPVSLAAVSVPSPPAPAVRATATINPLPSFPSTTSAAALVVVPSTPMPVTDASPQSRPDAPTPRSIQPPPSIGPTSVETTVAPHASMAQPPVSTPPVTISADPATPPPTASSTARAAADAPIPTRTIPPVAPTVSAIPHGTIPPVPHTTLRPRPATSVSTESPTPTQPAAMHTIAQAPTAAPIPASPQPAAPSLPAALAGSDDVPAPDIRTEAPIIQPAAPAPASSIHAPKQEPTAPSSAASVTTPVQPSSPASTQSPVPEKAQDVKLHVEQGTLGILRRVCARFHLVARQLRLRKEYRPTLEINDEYDLQDLFYALLRLQFDEVGTEDWSPAYANGAHRTSYLLDWDNTVVVVKQTRSGLSSKDLAEQVAADKVHYSARPNGTTLLCFIYDPEGRVGNPRGLETDLTSTEETYRVEVIVAPK</sequence>
<keyword evidence="3" id="KW-1185">Reference proteome</keyword>
<dbReference type="Proteomes" id="UP000675880">
    <property type="component" value="Unassembled WGS sequence"/>
</dbReference>
<feature type="region of interest" description="Disordered" evidence="1">
    <location>
        <begin position="369"/>
        <end position="412"/>
    </location>
</feature>
<dbReference type="Pfam" id="PF18742">
    <property type="entry name" value="DpnII-MboI"/>
    <property type="match status" value="1"/>
</dbReference>
<protein>
    <submittedName>
        <fullName evidence="2">Uncharacterized protein</fullName>
    </submittedName>
</protein>
<comment type="caution">
    <text evidence="2">The sequence shown here is derived from an EMBL/GenBank/DDBJ whole genome shotgun (WGS) entry which is preliminary data.</text>
</comment>